<feature type="region of interest" description="Disordered" evidence="10">
    <location>
        <begin position="1112"/>
        <end position="1269"/>
    </location>
</feature>
<evidence type="ECO:0000256" key="7">
    <source>
        <dbReference type="ARBA" id="ARBA00022892"/>
    </source>
</evidence>
<gene>
    <name evidence="11" type="ORF">BU14_0212s0021</name>
</gene>
<dbReference type="PANTHER" id="PTHR13923">
    <property type="entry name" value="SEC31-RELATED PROTEIN"/>
    <property type="match status" value="1"/>
</dbReference>
<reference evidence="11 12" key="1">
    <citation type="submission" date="2017-03" db="EMBL/GenBank/DDBJ databases">
        <title>WGS assembly of Porphyra umbilicalis.</title>
        <authorList>
            <person name="Brawley S.H."/>
            <person name="Blouin N.A."/>
            <person name="Ficko-Blean E."/>
            <person name="Wheeler G.L."/>
            <person name="Lohr M."/>
            <person name="Goodson H.V."/>
            <person name="Jenkins J.W."/>
            <person name="Blaby-Haas C.E."/>
            <person name="Helliwell K.E."/>
            <person name="Chan C."/>
            <person name="Marriage T."/>
            <person name="Bhattacharya D."/>
            <person name="Klein A.S."/>
            <person name="Badis Y."/>
            <person name="Brodie J."/>
            <person name="Cao Y."/>
            <person name="Collen J."/>
            <person name="Dittami S.M."/>
            <person name="Gachon C.M."/>
            <person name="Green B.R."/>
            <person name="Karpowicz S."/>
            <person name="Kim J.W."/>
            <person name="Kudahl U."/>
            <person name="Lin S."/>
            <person name="Michel G."/>
            <person name="Mittag M."/>
            <person name="Olson B.J."/>
            <person name="Pangilinan J."/>
            <person name="Peng Y."/>
            <person name="Qiu H."/>
            <person name="Shu S."/>
            <person name="Singer J.T."/>
            <person name="Smith A.G."/>
            <person name="Sprecher B.N."/>
            <person name="Wagner V."/>
            <person name="Wang W."/>
            <person name="Wang Z.-Y."/>
            <person name="Yan J."/>
            <person name="Yarish C."/>
            <person name="Zoeuner-Riek S."/>
            <person name="Zhuang Y."/>
            <person name="Zou Y."/>
            <person name="Lindquist E.A."/>
            <person name="Grimwood J."/>
            <person name="Barry K."/>
            <person name="Rokhsar D.S."/>
            <person name="Schmutz J."/>
            <person name="Stiller J.W."/>
            <person name="Grossman A.R."/>
            <person name="Prochnik S.E."/>
        </authorList>
    </citation>
    <scope>NUCLEOTIDE SEQUENCE [LARGE SCALE GENOMIC DNA]</scope>
    <source>
        <strain evidence="11">4086291</strain>
    </source>
</reference>
<feature type="compositionally biased region" description="Pro residues" evidence="10">
    <location>
        <begin position="1198"/>
        <end position="1209"/>
    </location>
</feature>
<dbReference type="InterPro" id="IPR040251">
    <property type="entry name" value="SEC31-like"/>
</dbReference>
<dbReference type="GO" id="GO:0090110">
    <property type="term" value="P:COPII-coated vesicle cargo loading"/>
    <property type="evidence" value="ECO:0007669"/>
    <property type="project" value="TreeGrafter"/>
</dbReference>
<evidence type="ECO:0000256" key="10">
    <source>
        <dbReference type="SAM" id="MobiDB-lite"/>
    </source>
</evidence>
<feature type="region of interest" description="Disordered" evidence="10">
    <location>
        <begin position="946"/>
        <end position="994"/>
    </location>
</feature>
<dbReference type="Gene3D" id="1.25.40.1030">
    <property type="match status" value="1"/>
</dbReference>
<feature type="repeat" description="WD" evidence="9">
    <location>
        <begin position="130"/>
        <end position="163"/>
    </location>
</feature>
<dbReference type="SMART" id="SM00320">
    <property type="entry name" value="WD40"/>
    <property type="match status" value="3"/>
</dbReference>
<feature type="compositionally biased region" description="Low complexity" evidence="10">
    <location>
        <begin position="1025"/>
        <end position="1034"/>
    </location>
</feature>
<evidence type="ECO:0000256" key="5">
    <source>
        <dbReference type="ARBA" id="ARBA00022737"/>
    </source>
</evidence>
<dbReference type="EMBL" id="KV918883">
    <property type="protein sequence ID" value="OSX76001.1"/>
    <property type="molecule type" value="Genomic_DNA"/>
</dbReference>
<keyword evidence="3" id="KW-0813">Transport</keyword>
<feature type="compositionally biased region" description="Pro residues" evidence="10">
    <location>
        <begin position="1080"/>
        <end position="1089"/>
    </location>
</feature>
<feature type="region of interest" description="Disordered" evidence="10">
    <location>
        <begin position="575"/>
        <end position="682"/>
    </location>
</feature>
<evidence type="ECO:0000256" key="6">
    <source>
        <dbReference type="ARBA" id="ARBA00022824"/>
    </source>
</evidence>
<keyword evidence="8" id="KW-0653">Protein transport</keyword>
<evidence type="ECO:0000256" key="9">
    <source>
        <dbReference type="PROSITE-ProRule" id="PRU00221"/>
    </source>
</evidence>
<keyword evidence="5" id="KW-0677">Repeat</keyword>
<evidence type="ECO:0000313" key="12">
    <source>
        <dbReference type="Proteomes" id="UP000218209"/>
    </source>
</evidence>
<feature type="compositionally biased region" description="Low complexity" evidence="10">
    <location>
        <begin position="1210"/>
        <end position="1219"/>
    </location>
</feature>
<evidence type="ECO:0000256" key="2">
    <source>
        <dbReference type="ARBA" id="ARBA00009358"/>
    </source>
</evidence>
<name>A0A1X6P545_PORUM</name>
<feature type="compositionally biased region" description="Pro residues" evidence="10">
    <location>
        <begin position="1057"/>
        <end position="1073"/>
    </location>
</feature>
<dbReference type="GO" id="GO:0030127">
    <property type="term" value="C:COPII vesicle coat"/>
    <property type="evidence" value="ECO:0007669"/>
    <property type="project" value="TreeGrafter"/>
</dbReference>
<dbReference type="OrthoDB" id="6121at2759"/>
<dbReference type="Gene3D" id="2.130.10.10">
    <property type="entry name" value="YVTN repeat-like/Quinoprotein amine dehydrogenase"/>
    <property type="match status" value="1"/>
</dbReference>
<dbReference type="InterPro" id="IPR015943">
    <property type="entry name" value="WD40/YVTN_repeat-like_dom_sf"/>
</dbReference>
<accession>A0A1X6P545</accession>
<keyword evidence="7" id="KW-0931">ER-Golgi transport</keyword>
<dbReference type="InterPro" id="IPR036322">
    <property type="entry name" value="WD40_repeat_dom_sf"/>
</dbReference>
<feature type="region of interest" description="Disordered" evidence="10">
    <location>
        <begin position="1025"/>
        <end position="1089"/>
    </location>
</feature>
<keyword evidence="6" id="KW-0256">Endoplasmic reticulum</keyword>
<dbReference type="PANTHER" id="PTHR13923:SF11">
    <property type="entry name" value="SECRETORY 31, ISOFORM D"/>
    <property type="match status" value="1"/>
</dbReference>
<dbReference type="SUPFAM" id="SSF50978">
    <property type="entry name" value="WD40 repeat-like"/>
    <property type="match status" value="1"/>
</dbReference>
<organism evidence="11 12">
    <name type="scientific">Porphyra umbilicalis</name>
    <name type="common">Purple laver</name>
    <name type="synonym">Red alga</name>
    <dbReference type="NCBI Taxonomy" id="2786"/>
    <lineage>
        <taxon>Eukaryota</taxon>
        <taxon>Rhodophyta</taxon>
        <taxon>Bangiophyceae</taxon>
        <taxon>Bangiales</taxon>
        <taxon>Bangiaceae</taxon>
        <taxon>Porphyra</taxon>
    </lineage>
</organism>
<comment type="subcellular location">
    <subcellularLocation>
        <location evidence="1">Endoplasmic reticulum</location>
    </subcellularLocation>
</comment>
<evidence type="ECO:0000256" key="4">
    <source>
        <dbReference type="ARBA" id="ARBA00022574"/>
    </source>
</evidence>
<feature type="compositionally biased region" description="Low complexity" evidence="10">
    <location>
        <begin position="1148"/>
        <end position="1158"/>
    </location>
</feature>
<dbReference type="GO" id="GO:0005198">
    <property type="term" value="F:structural molecule activity"/>
    <property type="evidence" value="ECO:0007669"/>
    <property type="project" value="TreeGrafter"/>
</dbReference>
<dbReference type="Gene3D" id="1.20.940.10">
    <property type="entry name" value="Functional domain of the splicing factor Prp18"/>
    <property type="match status" value="1"/>
</dbReference>
<comment type="similarity">
    <text evidence="2">Belongs to the WD repeat SEC31 family.</text>
</comment>
<protein>
    <submittedName>
        <fullName evidence="11">Uncharacterized protein</fullName>
    </submittedName>
</protein>
<dbReference type="PROSITE" id="PS50294">
    <property type="entry name" value="WD_REPEATS_REGION"/>
    <property type="match status" value="1"/>
</dbReference>
<evidence type="ECO:0000256" key="1">
    <source>
        <dbReference type="ARBA" id="ARBA00004240"/>
    </source>
</evidence>
<dbReference type="PROSITE" id="PS50082">
    <property type="entry name" value="WD_REPEATS_2"/>
    <property type="match status" value="1"/>
</dbReference>
<feature type="compositionally biased region" description="Polar residues" evidence="10">
    <location>
        <begin position="607"/>
        <end position="617"/>
    </location>
</feature>
<keyword evidence="12" id="KW-1185">Reference proteome</keyword>
<evidence type="ECO:0000256" key="8">
    <source>
        <dbReference type="ARBA" id="ARBA00022927"/>
    </source>
</evidence>
<proteinExistence type="inferred from homology"/>
<keyword evidence="4 9" id="KW-0853">WD repeat</keyword>
<dbReference type="InterPro" id="IPR001680">
    <property type="entry name" value="WD40_rpt"/>
</dbReference>
<sequence length="1417" mass="138531">MGIVAELPRSSELAWAPSGTGAMLAAAPAADIFDASFDAGGRLELLALDVHAPALRLRAAAPCPERAHAVAWGAPSTSPGLVAAALEGGAVTVWDAAALLRLPLSAAADGGGGGTAASAAAAATVVSAGAGAHAGAARAVEWNPRVPTLLASAGDDGHVLVWDFGRGAAAGGAVTPLTPVGVAPSPPGVAGADAPAGAAPAKEAMLCVGWNRQMQQILAGGGAAGVTAVWDLRQKRRVIALRHPRGRLTCSGLAWSPTVATQLLTASAERGALLWDLRNATAPLRSLRHHRAGIADVSWCLQDAGLLLTAGHDGATSVVDPASGDVLSNVSHVGGGATAAAPAAVAAAAPAAAMTAATRTASTAASRDGRIAVQSLLTASVASSVSSATASALSTAFGGEFVSGATAESPRVNAAVAPGGALMARSPVWLARRACLTFGPCGRPVAVVHRAAAKGASPTSVVRLHPRVQTEEPFVSAALALERDIGGPDADLASLAAYCDEKAENVGEDGGDDGPVERASWALLALQLRPNARQQLLTHLGFSVPAAAAAAAAAADHGVIGLAASPPLCTMSGDVAESGAAPLSPPPTQDDGYPHQSPARGVPLSPVPTSATPQLATNLDGPAPWDMPDAAGGAPPTVSGLGSILDADPAGASANSFGDGGGGANGETPSAGAKGDTAQMGGEGGDVDVLSAANINVEDAAAVDLFVSRAVLVGDFAAAVDASLRTGRYADALLLARRGGDDLWHRAADAVMGTSPPPAPTAALAAASAAVAGHVSLERAADWRDALAAAVTFSGGLELSASARAIAAQIVEGKDASLSGDAAAEAAVTCYIAAGDTAAAAGIWLSSLSSSRTASRLPELTAAVAKIRLLSAAVCAGRGETHDLGSVRALDATSTSALVAFGRTLAAAGQPGLAVAYFANIESAADDADLARNAAVPAYAPEPAAAEPAAYGGQSQQYGQPQQPSYGQPQAAGFGQPSQPGFGQPPPQAASAGYGRVAGGFAPAGQFAGSGFASSPGGGGFGAPAANGFANGPPQDGGANYYGAPPQPSTPVRAPAFQPPPPPIMAPTMPMAPPQSFGSPAPPIGMAPAPPSWGAPAPAAPTLPPMPLAPAAAAMPAAPPAGGGFGGPPPQFGQAASPAAPAFPPQQPAYTQPTMPAMPTLPPPMPSFGSDAAAGGGFGSAPNAMSSMPPTMSGGAPSLPPPPPPPPPSDGSAASGGAAYNPNARARVGGDGGRPRLPPSAEVAGIVRRPAGTPGAPGAPGVGMSRSSSASSALGALSVTGSEAGAGGGGGKATVASFPAVAVDAADVSAVPREQAAIPRALCGAFSYTAQLSAAPVFRRKMDDVSRKLGRLLSALNAGAVDASVVTHLLRLAGALEKGDYDEAAAVVQVLTREHWDEHGSWIQALQRLIQSARTGR</sequence>
<dbReference type="Proteomes" id="UP000218209">
    <property type="component" value="Unassembled WGS sequence"/>
</dbReference>
<feature type="compositionally biased region" description="Low complexity" evidence="10">
    <location>
        <begin position="946"/>
        <end position="982"/>
    </location>
</feature>
<dbReference type="GO" id="GO:0007029">
    <property type="term" value="P:endoplasmic reticulum organization"/>
    <property type="evidence" value="ECO:0007669"/>
    <property type="project" value="TreeGrafter"/>
</dbReference>
<evidence type="ECO:0000256" key="3">
    <source>
        <dbReference type="ARBA" id="ARBA00022448"/>
    </source>
</evidence>
<evidence type="ECO:0000313" key="11">
    <source>
        <dbReference type="EMBL" id="OSX76001.1"/>
    </source>
</evidence>
<dbReference type="GO" id="GO:0015031">
    <property type="term" value="P:protein transport"/>
    <property type="evidence" value="ECO:0007669"/>
    <property type="project" value="UniProtKB-KW"/>
</dbReference>
<dbReference type="GO" id="GO:0070971">
    <property type="term" value="C:endoplasmic reticulum exit site"/>
    <property type="evidence" value="ECO:0007669"/>
    <property type="project" value="TreeGrafter"/>
</dbReference>